<keyword evidence="9 10" id="KW-0460">Magnesium</keyword>
<dbReference type="PANTHER" id="PTHR42918">
    <property type="entry name" value="LYSYL-TRNA SYNTHETASE"/>
    <property type="match status" value="1"/>
</dbReference>
<dbReference type="Gene3D" id="3.30.930.10">
    <property type="entry name" value="Bira Bifunctional Protein, Domain 2"/>
    <property type="match status" value="1"/>
</dbReference>
<dbReference type="NCBIfam" id="NF001756">
    <property type="entry name" value="PRK00484.1"/>
    <property type="match status" value="1"/>
</dbReference>
<evidence type="ECO:0000256" key="9">
    <source>
        <dbReference type="HAMAP-Rule" id="MF_00252"/>
    </source>
</evidence>
<dbReference type="CDD" id="cd04322">
    <property type="entry name" value="LysRS_N"/>
    <property type="match status" value="1"/>
</dbReference>
<dbReference type="GO" id="GO:0005829">
    <property type="term" value="C:cytosol"/>
    <property type="evidence" value="ECO:0007669"/>
    <property type="project" value="TreeGrafter"/>
</dbReference>
<dbReference type="SUPFAM" id="SSF55681">
    <property type="entry name" value="Class II aaRS and biotin synthetases"/>
    <property type="match status" value="1"/>
</dbReference>
<comment type="catalytic activity">
    <reaction evidence="8 9 10">
        <text>tRNA(Lys) + L-lysine + ATP = L-lysyl-tRNA(Lys) + AMP + diphosphate</text>
        <dbReference type="Rhea" id="RHEA:20792"/>
        <dbReference type="Rhea" id="RHEA-COMP:9696"/>
        <dbReference type="Rhea" id="RHEA-COMP:9697"/>
        <dbReference type="ChEBI" id="CHEBI:30616"/>
        <dbReference type="ChEBI" id="CHEBI:32551"/>
        <dbReference type="ChEBI" id="CHEBI:33019"/>
        <dbReference type="ChEBI" id="CHEBI:78442"/>
        <dbReference type="ChEBI" id="CHEBI:78529"/>
        <dbReference type="ChEBI" id="CHEBI:456215"/>
        <dbReference type="EC" id="6.1.1.6"/>
    </reaction>
</comment>
<name>A0A9E2F150_PSYF1</name>
<dbReference type="InterPro" id="IPR018149">
    <property type="entry name" value="Lys-tRNA-synth_II_C"/>
</dbReference>
<dbReference type="PANTHER" id="PTHR42918:SF15">
    <property type="entry name" value="LYSINE--TRNA LIGASE, CHLOROPLASTIC_MITOCHONDRIAL"/>
    <property type="match status" value="1"/>
</dbReference>
<evidence type="ECO:0000313" key="12">
    <source>
        <dbReference type="EMBL" id="MBT9144387.1"/>
    </source>
</evidence>
<feature type="binding site" evidence="9">
    <location>
        <position position="402"/>
    </location>
    <ligand>
        <name>Mg(2+)</name>
        <dbReference type="ChEBI" id="CHEBI:18420"/>
        <label>1</label>
    </ligand>
</feature>
<comment type="subunit">
    <text evidence="9">Homodimer.</text>
</comment>
<dbReference type="Gene3D" id="2.40.50.140">
    <property type="entry name" value="Nucleic acid-binding proteins"/>
    <property type="match status" value="1"/>
</dbReference>
<evidence type="ECO:0000256" key="8">
    <source>
        <dbReference type="ARBA" id="ARBA00048573"/>
    </source>
</evidence>
<dbReference type="CDD" id="cd00775">
    <property type="entry name" value="LysRS_core"/>
    <property type="match status" value="1"/>
</dbReference>
<reference evidence="12 13" key="1">
    <citation type="journal article" date="2021" name="bioRxiv">
        <title>Unique metabolic strategies in Hadean analogues reveal hints for primordial physiology.</title>
        <authorList>
            <person name="Nobu M.K."/>
            <person name="Nakai R."/>
            <person name="Tamazawa S."/>
            <person name="Mori H."/>
            <person name="Toyoda A."/>
            <person name="Ijiri A."/>
            <person name="Suzuki S."/>
            <person name="Kurokawa K."/>
            <person name="Kamagata Y."/>
            <person name="Tamaki H."/>
        </authorList>
    </citation>
    <scope>NUCLEOTIDE SEQUENCE [LARGE SCALE GENOMIC DNA]</scope>
    <source>
        <strain evidence="12">BS525</strain>
    </source>
</reference>
<feature type="binding site" evidence="9">
    <location>
        <position position="402"/>
    </location>
    <ligand>
        <name>Mg(2+)</name>
        <dbReference type="ChEBI" id="CHEBI:18420"/>
        <label>2</label>
    </ligand>
</feature>
<keyword evidence="4 9" id="KW-0547">Nucleotide-binding</keyword>
<keyword evidence="5 9" id="KW-0067">ATP-binding</keyword>
<keyword evidence="9" id="KW-0963">Cytoplasm</keyword>
<dbReference type="Pfam" id="PF00152">
    <property type="entry name" value="tRNA-synt_2"/>
    <property type="match status" value="1"/>
</dbReference>
<dbReference type="AlphaFoldDB" id="A0A9E2F150"/>
<keyword evidence="7 9" id="KW-0030">Aminoacyl-tRNA synthetase</keyword>
<dbReference type="GO" id="GO:0006430">
    <property type="term" value="P:lysyl-tRNA aminoacylation"/>
    <property type="evidence" value="ECO:0007669"/>
    <property type="project" value="UniProtKB-UniRule"/>
</dbReference>
<comment type="caution">
    <text evidence="12">The sequence shown here is derived from an EMBL/GenBank/DDBJ whole genome shotgun (WGS) entry which is preliminary data.</text>
</comment>
<dbReference type="InterPro" id="IPR002313">
    <property type="entry name" value="Lys-tRNA-ligase_II"/>
</dbReference>
<evidence type="ECO:0000256" key="1">
    <source>
        <dbReference type="ARBA" id="ARBA00008226"/>
    </source>
</evidence>
<sequence>MDEKQQRLNKLNRLVQQGIDPYGHPFPDTESIQHIKADFSEKENVELVHKIGGRVMAFRDHGKSVFLDIVDETGRIQAYIKESTANPDDYHFFKEVVDVGDILGLKGPLFRTKRGEITLEVKEWHFLAKALLPLPEKWHGLKDIEQRYRYRYLDLLVNPTVKENFVKRSKMLEHIRNYLYKNDFLEVETPVLQSLAGGALAKPFITHHEALDMDLYLRIAPELYLKRLVVGSIYKVFEVSKNFRNEGISTIHNPEFTMIEIYWAFQDYRAMMKLTEEIIKYVVKQLLPDGKTVWEGVTIDFLTPFTAMEFRDIFYQKVGTDMEELRDLNQAKRVLKAESISLNRPLTWENIVDKLFKEKVESQLINPTFITGYPVELSPLAKERADNPKYTDRFELFIGGMEIANGFTELNDPFIQRDRFLAQLKNREKGDVEAHQVDEDYLLALEYALPPTGGLGIGMDRLTMVILGLNSIREVILFPHLRPPDKI</sequence>
<dbReference type="NCBIfam" id="TIGR00499">
    <property type="entry name" value="lysS_bact"/>
    <property type="match status" value="1"/>
</dbReference>
<dbReference type="InterPro" id="IPR004364">
    <property type="entry name" value="Aa-tRNA-synt_II"/>
</dbReference>
<dbReference type="Pfam" id="PF01336">
    <property type="entry name" value="tRNA_anti-codon"/>
    <property type="match status" value="1"/>
</dbReference>
<feature type="domain" description="Aminoacyl-transfer RNA synthetases class-II family profile" evidence="11">
    <location>
        <begin position="168"/>
        <end position="483"/>
    </location>
</feature>
<evidence type="ECO:0000256" key="7">
    <source>
        <dbReference type="ARBA" id="ARBA00023146"/>
    </source>
</evidence>
<evidence type="ECO:0000256" key="10">
    <source>
        <dbReference type="RuleBase" id="RU000336"/>
    </source>
</evidence>
<comment type="cofactor">
    <cofactor evidence="9 10">
        <name>Mg(2+)</name>
        <dbReference type="ChEBI" id="CHEBI:18420"/>
    </cofactor>
    <text evidence="9 10">Binds 3 Mg(2+) ions per subunit.</text>
</comment>
<keyword evidence="6 9" id="KW-0648">Protein biosynthesis</keyword>
<dbReference type="FunFam" id="2.40.50.140:FF:000024">
    <property type="entry name" value="Lysine--tRNA ligase"/>
    <property type="match status" value="1"/>
</dbReference>
<evidence type="ECO:0000256" key="3">
    <source>
        <dbReference type="ARBA" id="ARBA00022723"/>
    </source>
</evidence>
<dbReference type="PRINTS" id="PR00982">
    <property type="entry name" value="TRNASYNTHLYS"/>
</dbReference>
<protein>
    <recommendedName>
        <fullName evidence="9">Lysine--tRNA ligase</fullName>
        <ecNumber evidence="9">6.1.1.6</ecNumber>
    </recommendedName>
    <alternativeName>
        <fullName evidence="9">Lysyl-tRNA synthetase</fullName>
        <shortName evidence="9">LysRS</shortName>
    </alternativeName>
</protein>
<dbReference type="GO" id="GO:0000049">
    <property type="term" value="F:tRNA binding"/>
    <property type="evidence" value="ECO:0007669"/>
    <property type="project" value="TreeGrafter"/>
</dbReference>
<comment type="similarity">
    <text evidence="1 9">Belongs to the class-II aminoacyl-tRNA synthetase family.</text>
</comment>
<keyword evidence="2 9" id="KW-0436">Ligase</keyword>
<evidence type="ECO:0000256" key="4">
    <source>
        <dbReference type="ARBA" id="ARBA00022741"/>
    </source>
</evidence>
<evidence type="ECO:0000313" key="13">
    <source>
        <dbReference type="Proteomes" id="UP000811545"/>
    </source>
</evidence>
<dbReference type="PROSITE" id="PS50862">
    <property type="entry name" value="AA_TRNA_LIGASE_II"/>
    <property type="match status" value="1"/>
</dbReference>
<evidence type="ECO:0000256" key="6">
    <source>
        <dbReference type="ARBA" id="ARBA00022917"/>
    </source>
</evidence>
<evidence type="ECO:0000256" key="2">
    <source>
        <dbReference type="ARBA" id="ARBA00022598"/>
    </source>
</evidence>
<proteinExistence type="inferred from homology"/>
<organism evidence="12 13">
    <name type="scientific">Psychracetigena formicireducens</name>
    <dbReference type="NCBI Taxonomy" id="2986056"/>
    <lineage>
        <taxon>Bacteria</taxon>
        <taxon>Bacillati</taxon>
        <taxon>Candidatus Lithacetigenota</taxon>
        <taxon>Candidatus Psychracetigena</taxon>
    </lineage>
</organism>
<keyword evidence="3 9" id="KW-0479">Metal-binding</keyword>
<dbReference type="GO" id="GO:0000287">
    <property type="term" value="F:magnesium ion binding"/>
    <property type="evidence" value="ECO:0007669"/>
    <property type="project" value="UniProtKB-UniRule"/>
</dbReference>
<dbReference type="GO" id="GO:0005524">
    <property type="term" value="F:ATP binding"/>
    <property type="evidence" value="ECO:0007669"/>
    <property type="project" value="UniProtKB-UniRule"/>
</dbReference>
<dbReference type="Proteomes" id="UP000811545">
    <property type="component" value="Unassembled WGS sequence"/>
</dbReference>
<feature type="binding site" evidence="9">
    <location>
        <position position="395"/>
    </location>
    <ligand>
        <name>Mg(2+)</name>
        <dbReference type="ChEBI" id="CHEBI:18420"/>
        <label>1</label>
    </ligand>
</feature>
<dbReference type="SUPFAM" id="SSF50249">
    <property type="entry name" value="Nucleic acid-binding proteins"/>
    <property type="match status" value="1"/>
</dbReference>
<dbReference type="HAMAP" id="MF_00252">
    <property type="entry name" value="Lys_tRNA_synth_class2"/>
    <property type="match status" value="1"/>
</dbReference>
<gene>
    <name evidence="9 12" type="primary">lysS</name>
    <name evidence="12" type="ORF">DDT42_00227</name>
</gene>
<evidence type="ECO:0000256" key="5">
    <source>
        <dbReference type="ARBA" id="ARBA00022840"/>
    </source>
</evidence>
<dbReference type="InterPro" id="IPR006195">
    <property type="entry name" value="aa-tRNA-synth_II"/>
</dbReference>
<comment type="subcellular location">
    <subcellularLocation>
        <location evidence="9">Cytoplasm</location>
    </subcellularLocation>
</comment>
<dbReference type="InterPro" id="IPR045864">
    <property type="entry name" value="aa-tRNA-synth_II/BPL/LPL"/>
</dbReference>
<dbReference type="InterPro" id="IPR044136">
    <property type="entry name" value="Lys-tRNA-ligase_II_N"/>
</dbReference>
<dbReference type="GO" id="GO:0004824">
    <property type="term" value="F:lysine-tRNA ligase activity"/>
    <property type="evidence" value="ECO:0007669"/>
    <property type="project" value="UniProtKB-UniRule"/>
</dbReference>
<dbReference type="InterPro" id="IPR012340">
    <property type="entry name" value="NA-bd_OB-fold"/>
</dbReference>
<dbReference type="EMBL" id="QLTW01000006">
    <property type="protein sequence ID" value="MBT9144387.1"/>
    <property type="molecule type" value="Genomic_DNA"/>
</dbReference>
<accession>A0A9E2F150</accession>
<dbReference type="EC" id="6.1.1.6" evidence="9"/>
<dbReference type="InterPro" id="IPR004365">
    <property type="entry name" value="NA-bd_OB_tRNA"/>
</dbReference>
<evidence type="ECO:0000259" key="11">
    <source>
        <dbReference type="PROSITE" id="PS50862"/>
    </source>
</evidence>